<feature type="non-terminal residue" evidence="7">
    <location>
        <position position="1"/>
    </location>
</feature>
<dbReference type="GO" id="GO:0005840">
    <property type="term" value="C:ribosome"/>
    <property type="evidence" value="ECO:0007669"/>
    <property type="project" value="UniProtKB-KW"/>
</dbReference>
<evidence type="ECO:0000313" key="7">
    <source>
        <dbReference type="EMBL" id="VFV37452.1"/>
    </source>
</evidence>
<organism evidence="7 8">
    <name type="scientific">Lynx pardinus</name>
    <name type="common">Iberian lynx</name>
    <name type="synonym">Felis pardina</name>
    <dbReference type="NCBI Taxonomy" id="191816"/>
    <lineage>
        <taxon>Eukaryota</taxon>
        <taxon>Metazoa</taxon>
        <taxon>Chordata</taxon>
        <taxon>Craniata</taxon>
        <taxon>Vertebrata</taxon>
        <taxon>Euteleostomi</taxon>
        <taxon>Mammalia</taxon>
        <taxon>Eutheria</taxon>
        <taxon>Laurasiatheria</taxon>
        <taxon>Carnivora</taxon>
        <taxon>Feliformia</taxon>
        <taxon>Felidae</taxon>
        <taxon>Felinae</taxon>
        <taxon>Lynx</taxon>
    </lineage>
</organism>
<evidence type="ECO:0000256" key="5">
    <source>
        <dbReference type="ARBA" id="ARBA00035530"/>
    </source>
</evidence>
<evidence type="ECO:0000256" key="3">
    <source>
        <dbReference type="ARBA" id="ARBA00023274"/>
    </source>
</evidence>
<dbReference type="PANTHER" id="PTHR10902">
    <property type="entry name" value="60S RIBOSOMAL PROTEIN L35A"/>
    <property type="match status" value="1"/>
</dbReference>
<keyword evidence="8" id="KW-1185">Reference proteome</keyword>
<gene>
    <name evidence="7" type="ORF">LYPA_23C008036</name>
</gene>
<dbReference type="Gene3D" id="2.40.10.190">
    <property type="entry name" value="translation elongation factor selb, chain A, domain 4"/>
    <property type="match status" value="1"/>
</dbReference>
<proteinExistence type="inferred from homology"/>
<comment type="similarity">
    <text evidence="1">Belongs to the eukaryotic ribosomal protein eL33 family.</text>
</comment>
<dbReference type="Pfam" id="PF01247">
    <property type="entry name" value="Ribosomal_L35Ae"/>
    <property type="match status" value="1"/>
</dbReference>
<evidence type="ECO:0000256" key="4">
    <source>
        <dbReference type="ARBA" id="ARBA00035228"/>
    </source>
</evidence>
<dbReference type="AlphaFoldDB" id="A0A485P5C4"/>
<evidence type="ECO:0000256" key="1">
    <source>
        <dbReference type="ARBA" id="ARBA00009269"/>
    </source>
</evidence>
<dbReference type="GO" id="GO:0003735">
    <property type="term" value="F:structural constituent of ribosome"/>
    <property type="evidence" value="ECO:0007669"/>
    <property type="project" value="InterPro"/>
</dbReference>
<protein>
    <recommendedName>
        <fullName evidence="4">Large ribosomal subunit protein eL33</fullName>
    </recommendedName>
    <alternativeName>
        <fullName evidence="5">60S ribosomal protein L35a</fullName>
    </alternativeName>
</protein>
<dbReference type="GO" id="GO:1990904">
    <property type="term" value="C:ribonucleoprotein complex"/>
    <property type="evidence" value="ECO:0007669"/>
    <property type="project" value="UniProtKB-KW"/>
</dbReference>
<keyword evidence="3" id="KW-0687">Ribonucleoprotein</keyword>
<reference evidence="7 8" key="1">
    <citation type="submission" date="2019-01" db="EMBL/GenBank/DDBJ databases">
        <authorList>
            <person name="Alioto T."/>
            <person name="Alioto T."/>
        </authorList>
    </citation>
    <scope>NUCLEOTIDE SEQUENCE [LARGE SCALE GENOMIC DNA]</scope>
</reference>
<dbReference type="GO" id="GO:0006412">
    <property type="term" value="P:translation"/>
    <property type="evidence" value="ECO:0007669"/>
    <property type="project" value="InterPro"/>
</dbReference>
<accession>A0A485P5C4</accession>
<dbReference type="InterPro" id="IPR009000">
    <property type="entry name" value="Transl_B-barrel_sf"/>
</dbReference>
<keyword evidence="2 7" id="KW-0689">Ribosomal protein</keyword>
<dbReference type="InterPro" id="IPR001780">
    <property type="entry name" value="Ribosomal_eL33"/>
</dbReference>
<name>A0A485P5C4_LYNPA</name>
<comment type="function">
    <text evidence="6">Component of the large ribosomal subunit. The ribosome is a large ribonucleoprotein complex responsible for the synthesis of proteins in the cell. Required for the proliferation and viability of hematopoietic cells.</text>
</comment>
<dbReference type="EMBL" id="CAAGRJ010024386">
    <property type="protein sequence ID" value="VFV37452.1"/>
    <property type="molecule type" value="Genomic_DNA"/>
</dbReference>
<evidence type="ECO:0000256" key="2">
    <source>
        <dbReference type="ARBA" id="ARBA00022980"/>
    </source>
</evidence>
<dbReference type="SUPFAM" id="SSF50447">
    <property type="entry name" value="Translation proteins"/>
    <property type="match status" value="1"/>
</dbReference>
<dbReference type="Proteomes" id="UP000386466">
    <property type="component" value="Unassembled WGS sequence"/>
</dbReference>
<evidence type="ECO:0000313" key="8">
    <source>
        <dbReference type="Proteomes" id="UP000386466"/>
    </source>
</evidence>
<dbReference type="InterPro" id="IPR038661">
    <property type="entry name" value="Ribosomal_eL33_sf"/>
</dbReference>
<evidence type="ECO:0000256" key="6">
    <source>
        <dbReference type="ARBA" id="ARBA00045649"/>
    </source>
</evidence>
<sequence length="58" mass="6319">KRCAYVYKPKNNAVAPGGKSDKTRVIWGKLTHPQGDSGMVHAKFQSNLPVKPLAIESV</sequence>